<name>A0A9Q9FJ27_9FIRM</name>
<accession>A0A9Q9FJ27</accession>
<evidence type="ECO:0000313" key="2">
    <source>
        <dbReference type="Proteomes" id="UP001058072"/>
    </source>
</evidence>
<proteinExistence type="predicted"/>
<organism evidence="1 2">
    <name type="scientific">Turicibacter bilis</name>
    <dbReference type="NCBI Taxonomy" id="2735723"/>
    <lineage>
        <taxon>Bacteria</taxon>
        <taxon>Bacillati</taxon>
        <taxon>Bacillota</taxon>
        <taxon>Erysipelotrichia</taxon>
        <taxon>Erysipelotrichales</taxon>
        <taxon>Turicibacteraceae</taxon>
        <taxon>Turicibacter</taxon>
    </lineage>
</organism>
<gene>
    <name evidence="1" type="ORF">J0J70_01905</name>
</gene>
<dbReference type="Proteomes" id="UP001058072">
    <property type="component" value="Chromosome"/>
</dbReference>
<sequence>MIVKDDYLWIKAIQEELKDTPKIPLSECSSLLQEFVTCCLQSESGMYFFEVDDFYERVESKKLTRDMWLDFEHDMAKYGALILGAIEIHADFYEVDDSLDCVVTCYQSLPYYFE</sequence>
<dbReference type="AlphaFoldDB" id="A0A9Q9FJ27"/>
<dbReference type="RefSeq" id="WP_212725145.1">
    <property type="nucleotide sequence ID" value="NZ_CP071250.1"/>
</dbReference>
<reference evidence="1" key="1">
    <citation type="submission" date="2021-03" db="EMBL/GenBank/DDBJ databases">
        <title>Comparative Genomics and Metabolomics in the genus Turicibacter.</title>
        <authorList>
            <person name="Maki J."/>
            <person name="Looft T."/>
        </authorList>
    </citation>
    <scope>NUCLEOTIDE SEQUENCE</scope>
    <source>
        <strain evidence="1">ISU324</strain>
    </source>
</reference>
<evidence type="ECO:0000313" key="1">
    <source>
        <dbReference type="EMBL" id="UUF08804.1"/>
    </source>
</evidence>
<protein>
    <submittedName>
        <fullName evidence="1">Uncharacterized protein</fullName>
    </submittedName>
</protein>
<dbReference type="EMBL" id="CP071250">
    <property type="protein sequence ID" value="UUF08804.1"/>
    <property type="molecule type" value="Genomic_DNA"/>
</dbReference>